<organism evidence="1 2">
    <name type="scientific">Leptospira vanthielii serovar Holland str. Waz Holland = ATCC 700522</name>
    <dbReference type="NCBI Taxonomy" id="1218591"/>
    <lineage>
        <taxon>Bacteria</taxon>
        <taxon>Pseudomonadati</taxon>
        <taxon>Spirochaetota</taxon>
        <taxon>Spirochaetia</taxon>
        <taxon>Leptospirales</taxon>
        <taxon>Leptospiraceae</taxon>
        <taxon>Leptospira</taxon>
    </lineage>
</organism>
<dbReference type="Gene3D" id="3.40.50.150">
    <property type="entry name" value="Vaccinia Virus protein VP39"/>
    <property type="match status" value="1"/>
</dbReference>
<evidence type="ECO:0000313" key="1">
    <source>
        <dbReference type="EMBL" id="EMY69507.1"/>
    </source>
</evidence>
<dbReference type="EMBL" id="AOGY02000051">
    <property type="protein sequence ID" value="EMY69507.1"/>
    <property type="molecule type" value="Genomic_DNA"/>
</dbReference>
<reference evidence="1 2" key="1">
    <citation type="submission" date="2013-03" db="EMBL/GenBank/DDBJ databases">
        <authorList>
            <person name="Harkins D.M."/>
            <person name="Durkin A.S."/>
            <person name="Brinkac L.M."/>
            <person name="Haft D.H."/>
            <person name="Selengut J.D."/>
            <person name="Sanka R."/>
            <person name="DePew J."/>
            <person name="Purushe J."/>
            <person name="Galloway R.L."/>
            <person name="Vinetz J.M."/>
            <person name="Sutton G.G."/>
            <person name="Nierman W.C."/>
            <person name="Fouts D.E."/>
        </authorList>
    </citation>
    <scope>NUCLEOTIDE SEQUENCE [LARGE SCALE GENOMIC DNA]</scope>
    <source>
        <strain evidence="1 2">Waz Holland</strain>
    </source>
</reference>
<dbReference type="InterPro" id="IPR029063">
    <property type="entry name" value="SAM-dependent_MTases_sf"/>
</dbReference>
<gene>
    <name evidence="1" type="ORF">LEP1GSC199_2200</name>
</gene>
<evidence type="ECO:0008006" key="3">
    <source>
        <dbReference type="Google" id="ProtNLM"/>
    </source>
</evidence>
<dbReference type="AlphaFoldDB" id="N1W8I1"/>
<dbReference type="Proteomes" id="UP000012227">
    <property type="component" value="Unassembled WGS sequence"/>
</dbReference>
<proteinExistence type="predicted"/>
<name>N1W8I1_9LEPT</name>
<protein>
    <recommendedName>
        <fullName evidence="3">Methyltransferase domain protein</fullName>
    </recommendedName>
</protein>
<comment type="caution">
    <text evidence="1">The sequence shown here is derived from an EMBL/GenBank/DDBJ whole genome shotgun (WGS) entry which is preliminary data.</text>
</comment>
<dbReference type="SUPFAM" id="SSF53335">
    <property type="entry name" value="S-adenosyl-L-methionine-dependent methyltransferases"/>
    <property type="match status" value="1"/>
</dbReference>
<sequence length="247" mass="29009">MKKMYQKDWFGIPFQSFGKMSSHKLADSEFYSNFYKEFFKNYSSYDDLKEDWKKSKLELAEWIAGRISKGKVLSIGSGLSFMEKVMHENYKSLEVHVQDYASVSLKWIQNVLPKNQIHFVGNKIQIDDFNIVFLSNVDYSIPKETLAEILNDIQNYMHPNSELIIMNTTTIFSDLKLSTIQKTKNIIKYILTILKLYSKGQFWGWQRTPEEYREILSESNLQFIEDGVIYPGGVKHYFIVGEKLKNI</sequence>
<evidence type="ECO:0000313" key="2">
    <source>
        <dbReference type="Proteomes" id="UP000012227"/>
    </source>
</evidence>
<dbReference type="STRING" id="1218591.LEP1GSC199_2200"/>
<accession>N1W8I1</accession>